<gene>
    <name evidence="2" type="ORF">HPP92_027237</name>
</gene>
<evidence type="ECO:0000259" key="1">
    <source>
        <dbReference type="PROSITE" id="PS00028"/>
    </source>
</evidence>
<dbReference type="InterPro" id="IPR036236">
    <property type="entry name" value="Znf_C2H2_sf"/>
</dbReference>
<dbReference type="PANTHER" id="PTHR35497:SF1">
    <property type="entry name" value="ACYL-UDP-N-ACETYLGLUCOSAMINE O-ACYLTRANSFERASE"/>
    <property type="match status" value="1"/>
</dbReference>
<feature type="domain" description="C2H2-type" evidence="1">
    <location>
        <begin position="50"/>
        <end position="72"/>
    </location>
</feature>
<name>A0A835PCF0_VANPL</name>
<dbReference type="SUPFAM" id="SSF57667">
    <property type="entry name" value="beta-beta-alpha zinc fingers"/>
    <property type="match status" value="1"/>
</dbReference>
<protein>
    <recommendedName>
        <fullName evidence="1">C2H2-type domain-containing protein</fullName>
    </recommendedName>
</protein>
<dbReference type="PROSITE" id="PS00028">
    <property type="entry name" value="ZINC_FINGER_C2H2_1"/>
    <property type="match status" value="1"/>
</dbReference>
<evidence type="ECO:0000313" key="2">
    <source>
        <dbReference type="EMBL" id="KAG0449566.1"/>
    </source>
</evidence>
<evidence type="ECO:0000313" key="3">
    <source>
        <dbReference type="Proteomes" id="UP000639772"/>
    </source>
</evidence>
<dbReference type="OrthoDB" id="415696at2759"/>
<dbReference type="AlphaFoldDB" id="A0A835PCF0"/>
<dbReference type="PANTHER" id="PTHR35497">
    <property type="entry name" value="ACYL-UDP-N-ACETYLGLUCOSAMINE O-ACYLTRANSFERASE"/>
    <property type="match status" value="1"/>
</dbReference>
<sequence length="540" mass="60551">MGGKELAVWKVGALNLREIAARETLRRVRQEGHVYVELRPLTAKRSIFFCTLCLTQCFSEAVLYDHLRGNLHSKRYAAAKITLLLPNPWPFNDGVLFFTNFREKDLSMALVAKSQSNGVSIKDRSFGMQTIGDEVTSMFTGNIDQDSTELPLSLNSNARVHHKANGHDASNNHFSSKDMVNSYNGLGKISECKGVKECLIINDVLLNEQMIDLEVNIIGFGCIGNKIHEDCEAGSMLNRIWCAWLGDGESDGCDELPAFSKCDFAIVNLSCTYDLGRKGVMDDEDRLPLADTFSNRNVFPTTKKKKSFSDPEDSSDDFIKCASSLKHSHNTDCCSPCHSYASSSPPISCRILTQELRKQKRSNAERNCDICRQPMLPGKDVATLLNLKTGRLACSSRNINGAFHLFHASCLIHWILLCEFEMWAKQMVTSRGTRGRKRKSILKSHDFPSVFCPECQGTGICVEGDELQQPNVALSETFIYKLKAIKAHKQWMKNPEALHKCSTGLSLSIDSESMLKLQGKMMPEKLLLFYRPSKYNLKES</sequence>
<accession>A0A835PCF0</accession>
<dbReference type="EMBL" id="JADCNM010000176">
    <property type="protein sequence ID" value="KAG0449566.1"/>
    <property type="molecule type" value="Genomic_DNA"/>
</dbReference>
<dbReference type="InterPro" id="IPR013087">
    <property type="entry name" value="Znf_C2H2_type"/>
</dbReference>
<reference evidence="2 3" key="1">
    <citation type="journal article" date="2020" name="Nat. Food">
        <title>A phased Vanilla planifolia genome enables genetic improvement of flavour and production.</title>
        <authorList>
            <person name="Hasing T."/>
            <person name="Tang H."/>
            <person name="Brym M."/>
            <person name="Khazi F."/>
            <person name="Huang T."/>
            <person name="Chambers A.H."/>
        </authorList>
    </citation>
    <scope>NUCLEOTIDE SEQUENCE [LARGE SCALE GENOMIC DNA]</scope>
    <source>
        <tissue evidence="2">Leaf</tissue>
    </source>
</reference>
<dbReference type="Proteomes" id="UP000639772">
    <property type="component" value="Unassembled WGS sequence"/>
</dbReference>
<proteinExistence type="predicted"/>
<comment type="caution">
    <text evidence="2">The sequence shown here is derived from an EMBL/GenBank/DDBJ whole genome shotgun (WGS) entry which is preliminary data.</text>
</comment>
<organism evidence="2 3">
    <name type="scientific">Vanilla planifolia</name>
    <name type="common">Vanilla</name>
    <dbReference type="NCBI Taxonomy" id="51239"/>
    <lineage>
        <taxon>Eukaryota</taxon>
        <taxon>Viridiplantae</taxon>
        <taxon>Streptophyta</taxon>
        <taxon>Embryophyta</taxon>
        <taxon>Tracheophyta</taxon>
        <taxon>Spermatophyta</taxon>
        <taxon>Magnoliopsida</taxon>
        <taxon>Liliopsida</taxon>
        <taxon>Asparagales</taxon>
        <taxon>Orchidaceae</taxon>
        <taxon>Vanilloideae</taxon>
        <taxon>Vanilleae</taxon>
        <taxon>Vanilla</taxon>
    </lineage>
</organism>